<accession>A0A8J7WS11</accession>
<proteinExistence type="predicted"/>
<reference evidence="1" key="1">
    <citation type="submission" date="2021-04" db="EMBL/GenBank/DDBJ databases">
        <title>Genome based classification of Actinospica acidithermotolerans sp. nov., an actinobacterium isolated from an Indonesian hot spring.</title>
        <authorList>
            <person name="Kusuma A.B."/>
            <person name="Putra K.E."/>
            <person name="Nafisah S."/>
            <person name="Loh J."/>
            <person name="Nouioui I."/>
            <person name="Goodfellow M."/>
        </authorList>
    </citation>
    <scope>NUCLEOTIDE SEQUENCE</scope>
    <source>
        <strain evidence="1">DSM 45618</strain>
    </source>
</reference>
<dbReference type="Proteomes" id="UP000677913">
    <property type="component" value="Unassembled WGS sequence"/>
</dbReference>
<dbReference type="PANTHER" id="PTHR20883">
    <property type="entry name" value="PHYTANOYL-COA DIOXYGENASE DOMAIN CONTAINING 1"/>
    <property type="match status" value="1"/>
</dbReference>
<dbReference type="GO" id="GO:0005506">
    <property type="term" value="F:iron ion binding"/>
    <property type="evidence" value="ECO:0007669"/>
    <property type="project" value="UniProtKB-ARBA"/>
</dbReference>
<protein>
    <submittedName>
        <fullName evidence="1">Phytanoyl-CoA dioxygenase family protein</fullName>
    </submittedName>
</protein>
<keyword evidence="2" id="KW-1185">Reference proteome</keyword>
<name>A0A8J7WS11_9ACTN</name>
<dbReference type="EMBL" id="JAGSXH010000154">
    <property type="protein sequence ID" value="MBS2966483.1"/>
    <property type="molecule type" value="Genomic_DNA"/>
</dbReference>
<keyword evidence="1" id="KW-0223">Dioxygenase</keyword>
<dbReference type="InterPro" id="IPR008775">
    <property type="entry name" value="Phytyl_CoA_dOase-like"/>
</dbReference>
<dbReference type="AlphaFoldDB" id="A0A8J7WS11"/>
<dbReference type="PANTHER" id="PTHR20883:SF48">
    <property type="entry name" value="ECTOINE DIOXYGENASE"/>
    <property type="match status" value="1"/>
</dbReference>
<dbReference type="Pfam" id="PF05721">
    <property type="entry name" value="PhyH"/>
    <property type="match status" value="1"/>
</dbReference>
<organism evidence="1 2">
    <name type="scientific">Actinocrinis puniceicyclus</name>
    <dbReference type="NCBI Taxonomy" id="977794"/>
    <lineage>
        <taxon>Bacteria</taxon>
        <taxon>Bacillati</taxon>
        <taxon>Actinomycetota</taxon>
        <taxon>Actinomycetes</taxon>
        <taxon>Catenulisporales</taxon>
        <taxon>Actinospicaceae</taxon>
        <taxon>Actinocrinis</taxon>
    </lineage>
</organism>
<dbReference type="Gene3D" id="2.60.120.620">
    <property type="entry name" value="q2cbj1_9rhob like domain"/>
    <property type="match status" value="1"/>
</dbReference>
<keyword evidence="1" id="KW-0560">Oxidoreductase</keyword>
<dbReference type="SUPFAM" id="SSF51197">
    <property type="entry name" value="Clavaminate synthase-like"/>
    <property type="match status" value="1"/>
</dbReference>
<gene>
    <name evidence="1" type="ORF">KGA66_25810</name>
</gene>
<sequence length="211" mass="22496">MVLELVGGVLGNPFLLSGIQANFVAPGDDPLPLHSDQGYVARPWPPYAMTASVIWMLHSFTAENGATTVVPGSHLEAAAASPDEMLVRARLLRRGGIPVCAPAGSALVFDGRLVHGTGRNSTEADRLGVLTYFCRPFLRQQENFSLSVAPRVLARLPDEVKQLLGFSVWKALGSVEGVGAEGSIVDRPTRPVEALDRHGRPCQNAAFASTD</sequence>
<evidence type="ECO:0000313" key="1">
    <source>
        <dbReference type="EMBL" id="MBS2966483.1"/>
    </source>
</evidence>
<dbReference type="RefSeq" id="WP_211471600.1">
    <property type="nucleotide sequence ID" value="NZ_JAGSXH010000154.1"/>
</dbReference>
<comment type="caution">
    <text evidence="1">The sequence shown here is derived from an EMBL/GenBank/DDBJ whole genome shotgun (WGS) entry which is preliminary data.</text>
</comment>
<evidence type="ECO:0000313" key="2">
    <source>
        <dbReference type="Proteomes" id="UP000677913"/>
    </source>
</evidence>
<dbReference type="GO" id="GO:0016706">
    <property type="term" value="F:2-oxoglutarate-dependent dioxygenase activity"/>
    <property type="evidence" value="ECO:0007669"/>
    <property type="project" value="UniProtKB-ARBA"/>
</dbReference>